<evidence type="ECO:0000256" key="11">
    <source>
        <dbReference type="ARBA" id="ARBA00035025"/>
    </source>
</evidence>
<dbReference type="Proteomes" id="UP000005203">
    <property type="component" value="Linkage group LG3"/>
</dbReference>
<evidence type="ECO:0000256" key="14">
    <source>
        <dbReference type="SAM" id="SignalP"/>
    </source>
</evidence>
<dbReference type="EC" id="2.1.1.386" evidence="11"/>
<dbReference type="InterPro" id="IPR026610">
    <property type="entry name" value="Hen1"/>
</dbReference>
<dbReference type="AlphaFoldDB" id="A0A7M7R6F1"/>
<feature type="compositionally biased region" description="Basic and acidic residues" evidence="13">
    <location>
        <begin position="719"/>
        <end position="728"/>
    </location>
</feature>
<dbReference type="GO" id="GO:0005737">
    <property type="term" value="C:cytoplasm"/>
    <property type="evidence" value="ECO:0007669"/>
    <property type="project" value="TreeGrafter"/>
</dbReference>
<dbReference type="InterPro" id="IPR029063">
    <property type="entry name" value="SAM-dependent_MTases_sf"/>
</dbReference>
<dbReference type="SUPFAM" id="SSF53335">
    <property type="entry name" value="S-adenosyl-L-methionine-dependent methyltransferases"/>
    <property type="match status" value="1"/>
</dbReference>
<protein>
    <recommendedName>
        <fullName evidence="3">Small RNA 2'-O-methyltransferase</fullName>
        <ecNumber evidence="11">2.1.1.386</ecNumber>
    </recommendedName>
</protein>
<dbReference type="Gene3D" id="3.40.50.150">
    <property type="entry name" value="Vaccinia Virus protein VP39"/>
    <property type="match status" value="1"/>
</dbReference>
<evidence type="ECO:0000256" key="7">
    <source>
        <dbReference type="ARBA" id="ARBA00022723"/>
    </source>
</evidence>
<gene>
    <name evidence="17" type="primary">LOC408762</name>
</gene>
<dbReference type="GO" id="GO:0046872">
    <property type="term" value="F:metal ion binding"/>
    <property type="evidence" value="ECO:0007669"/>
    <property type="project" value="UniProtKB-KW"/>
</dbReference>
<dbReference type="PANTHER" id="PTHR21404">
    <property type="entry name" value="HEN1"/>
    <property type="match status" value="1"/>
</dbReference>
<evidence type="ECO:0000256" key="10">
    <source>
        <dbReference type="ARBA" id="ARBA00023158"/>
    </source>
</evidence>
<organism evidence="15">
    <name type="scientific">Apis mellifera</name>
    <name type="common">Honeybee</name>
    <dbReference type="NCBI Taxonomy" id="7460"/>
    <lineage>
        <taxon>Eukaryota</taxon>
        <taxon>Metazoa</taxon>
        <taxon>Ecdysozoa</taxon>
        <taxon>Arthropoda</taxon>
        <taxon>Hexapoda</taxon>
        <taxon>Insecta</taxon>
        <taxon>Pterygota</taxon>
        <taxon>Neoptera</taxon>
        <taxon>Endopterygota</taxon>
        <taxon>Hymenoptera</taxon>
        <taxon>Apocrita</taxon>
        <taxon>Aculeata</taxon>
        <taxon>Apoidea</taxon>
        <taxon>Anthophila</taxon>
        <taxon>Apidae</taxon>
        <taxon>Apis</taxon>
    </lineage>
</organism>
<evidence type="ECO:0000256" key="5">
    <source>
        <dbReference type="ARBA" id="ARBA00022679"/>
    </source>
</evidence>
<keyword evidence="8" id="KW-0460">Magnesium</keyword>
<dbReference type="GO" id="GO:0005634">
    <property type="term" value="C:nucleus"/>
    <property type="evidence" value="ECO:0007669"/>
    <property type="project" value="TreeGrafter"/>
</dbReference>
<evidence type="ECO:0000256" key="9">
    <source>
        <dbReference type="ARBA" id="ARBA00022884"/>
    </source>
</evidence>
<feature type="region of interest" description="Disordered" evidence="13">
    <location>
        <begin position="1161"/>
        <end position="1180"/>
    </location>
</feature>
<evidence type="ECO:0000313" key="17">
    <source>
        <dbReference type="RefSeq" id="XP_392296.4"/>
    </source>
</evidence>
<feature type="compositionally biased region" description="Polar residues" evidence="13">
    <location>
        <begin position="729"/>
        <end position="751"/>
    </location>
</feature>
<feature type="compositionally biased region" description="Acidic residues" evidence="13">
    <location>
        <begin position="1164"/>
        <end position="1176"/>
    </location>
</feature>
<evidence type="ECO:0000313" key="15">
    <source>
        <dbReference type="EnsemblMetazoa" id="XP_392296"/>
    </source>
</evidence>
<comment type="similarity">
    <text evidence="2">Belongs to the methyltransferase superfamily. HEN1 family.</text>
</comment>
<name>A0A7M7R6F1_APIME</name>
<accession>A0A8B9AV29</accession>
<reference evidence="17" key="2">
    <citation type="submission" date="2025-04" db="UniProtKB">
        <authorList>
            <consortium name="RefSeq"/>
        </authorList>
    </citation>
    <scope>IDENTIFICATION</scope>
    <source>
        <strain evidence="17">DH4</strain>
        <tissue evidence="17">Whole body</tissue>
    </source>
</reference>
<keyword evidence="16" id="KW-1185">Reference proteome</keyword>
<feature type="region of interest" description="Disordered" evidence="13">
    <location>
        <begin position="715"/>
        <end position="751"/>
    </location>
</feature>
<feature type="region of interest" description="Disordered" evidence="13">
    <location>
        <begin position="1186"/>
        <end position="1212"/>
    </location>
</feature>
<feature type="region of interest" description="Disordered" evidence="13">
    <location>
        <begin position="652"/>
        <end position="685"/>
    </location>
</feature>
<dbReference type="GO" id="GO:0003723">
    <property type="term" value="F:RNA binding"/>
    <property type="evidence" value="ECO:0007669"/>
    <property type="project" value="UniProtKB-KW"/>
</dbReference>
<evidence type="ECO:0000256" key="6">
    <source>
        <dbReference type="ARBA" id="ARBA00022691"/>
    </source>
</evidence>
<reference evidence="15" key="1">
    <citation type="submission" date="2021-01" db="UniProtKB">
        <authorList>
            <consortium name="EnsemblMetazoa"/>
        </authorList>
    </citation>
    <scope>IDENTIFICATION</scope>
    <source>
        <strain evidence="15">DH4</strain>
    </source>
</reference>
<keyword evidence="14" id="KW-0732">Signal</keyword>
<keyword evidence="7" id="KW-0479">Metal-binding</keyword>
<dbReference type="RefSeq" id="XP_392296.4">
    <property type="nucleotide sequence ID" value="XM_392296.7"/>
</dbReference>
<dbReference type="GO" id="GO:0090486">
    <property type="term" value="F:small RNA 2'-O-methyltransferase activity"/>
    <property type="evidence" value="ECO:0007669"/>
    <property type="project" value="UniProtKB-EC"/>
</dbReference>
<evidence type="ECO:0000256" key="4">
    <source>
        <dbReference type="ARBA" id="ARBA00022603"/>
    </source>
</evidence>
<evidence type="ECO:0000256" key="3">
    <source>
        <dbReference type="ARBA" id="ARBA00021330"/>
    </source>
</evidence>
<comment type="catalytic activity">
    <reaction evidence="12">
        <text>small RNA 3'-end nucleotide + S-adenosyl-L-methionine = small RNA 3'-end 2'-O-methylnucleotide + S-adenosyl-L-homocysteine + H(+)</text>
        <dbReference type="Rhea" id="RHEA:37887"/>
        <dbReference type="Rhea" id="RHEA-COMP:10415"/>
        <dbReference type="Rhea" id="RHEA-COMP:10416"/>
        <dbReference type="ChEBI" id="CHEBI:15378"/>
        <dbReference type="ChEBI" id="CHEBI:57856"/>
        <dbReference type="ChEBI" id="CHEBI:59789"/>
        <dbReference type="ChEBI" id="CHEBI:74896"/>
        <dbReference type="ChEBI" id="CHEBI:74898"/>
        <dbReference type="EC" id="2.1.1.386"/>
    </reaction>
</comment>
<comment type="cofactor">
    <cofactor evidence="1">
        <name>Mg(2+)</name>
        <dbReference type="ChEBI" id="CHEBI:18420"/>
    </cofactor>
</comment>
<keyword evidence="9" id="KW-0694">RNA-binding</keyword>
<dbReference type="GO" id="GO:0030422">
    <property type="term" value="P:siRNA processing"/>
    <property type="evidence" value="ECO:0007669"/>
    <property type="project" value="TreeGrafter"/>
</dbReference>
<dbReference type="GO" id="GO:0001510">
    <property type="term" value="P:RNA methylation"/>
    <property type="evidence" value="ECO:0007669"/>
    <property type="project" value="InterPro"/>
</dbReference>
<keyword evidence="5" id="KW-0808">Transferase</keyword>
<feature type="chain" id="PRO_5044660843" description="Small RNA 2'-O-methyltransferase" evidence="14">
    <location>
        <begin position="19"/>
        <end position="1212"/>
    </location>
</feature>
<dbReference type="KEGG" id="ame:408762"/>
<accession>A0A7M7R6F1</accession>
<evidence type="ECO:0000256" key="13">
    <source>
        <dbReference type="SAM" id="MobiDB-lite"/>
    </source>
</evidence>
<evidence type="ECO:0000256" key="1">
    <source>
        <dbReference type="ARBA" id="ARBA00001946"/>
    </source>
</evidence>
<dbReference type="GO" id="GO:0034587">
    <property type="term" value="P:piRNA processing"/>
    <property type="evidence" value="ECO:0007669"/>
    <property type="project" value="TreeGrafter"/>
</dbReference>
<dbReference type="CTD" id="36301"/>
<keyword evidence="10" id="KW-0943">RNA-mediated gene silencing</keyword>
<proteinExistence type="inferred from homology"/>
<evidence type="ECO:0000256" key="2">
    <source>
        <dbReference type="ARBA" id="ARBA00009026"/>
    </source>
</evidence>
<feature type="compositionally biased region" description="Polar residues" evidence="13">
    <location>
        <begin position="652"/>
        <end position="664"/>
    </location>
</feature>
<dbReference type="OrthoDB" id="2154311at2759"/>
<dbReference type="FunFam" id="3.40.50.150:FF:000124">
    <property type="entry name" value="HEN methyltransferase 1"/>
    <property type="match status" value="1"/>
</dbReference>
<dbReference type="EnsemblMetazoa" id="XM_392296">
    <property type="protein sequence ID" value="XP_392296"/>
    <property type="gene ID" value="LOC408762"/>
</dbReference>
<keyword evidence="6" id="KW-0949">S-adenosyl-L-methionine</keyword>
<feature type="compositionally biased region" description="Low complexity" evidence="13">
    <location>
        <begin position="1195"/>
        <end position="1205"/>
    </location>
</feature>
<evidence type="ECO:0000256" key="12">
    <source>
        <dbReference type="ARBA" id="ARBA00048418"/>
    </source>
</evidence>
<dbReference type="GeneID" id="408762"/>
<dbReference type="PANTHER" id="PTHR21404:SF3">
    <property type="entry name" value="SMALL RNA 2'-O-METHYLTRANSFERASE"/>
    <property type="match status" value="1"/>
</dbReference>
<evidence type="ECO:0000313" key="16">
    <source>
        <dbReference type="Proteomes" id="UP000005203"/>
    </source>
</evidence>
<keyword evidence="4" id="KW-0489">Methyltransferase</keyword>
<sequence length="1212" mass="138731">MIIVLFHVLYFFSKFVYQNYGNKKQKAINDDTINTDIQFKISERDYKMIDPSASQDFEEKSIKFFPPAYLQRYIAVADVIDKYHGKLRKIVDFGCAELDFLVYLKNRAGIEEILCVDIDRSLLEASKNKGAPLVSEYLHTRTTPLVVEICEGSVTHNDKKLENTDAVICIELIEHLHSDILLDVPYNIFGYIKPKLAVITTPNADFNVLFPNFSGFRHPDHKFEWTREQFQNWADNIVLRYPDYSVTFDGICKGPEGSEHLGCCTQMAVFHRISEKELCNIGIENLFKTVVKYEYPFRIDNRSDEEKILDEAAYYIRYLSYQNEDMEEEVPLNVLINMLKSFHISTNTLQTILEDGGWTIENHESGPVVLVPPISTFSDDSAVLSEIAQFNDHSDLYSDEDWPREAGPPINSNRFLRQESSDVWSNENWNEESIVIPQNNSIPNNNTYLFDEENILLNNESETTRNTEIFERDNEINDEENLNAISNIDNFNNSFYNASPLRLNESTELPNSIISSLTKFEDVKEDSFFYVVSDAQDDPTSSTAQKLNRTLDIPVYMSVSRASTSPEPYLLHAIKMDLKNDSMYNQSMSNHWLNNSFEQVNMSIDAITDTNNIKHNKSLEYNFDDHLHNKYLNTSFKENEDSDIEYNIDNNTNTSTNCFNQSEVQNDRHNSKISRSNSKLEDESNNVVVTSNALIENRPQFTSSPKIEIKMNNMKKKQRSLDYDEQKNDSSSNITQKSQLTNDSSNNLSENNKILSQSNKNINIFTMSDSYSNAIKENYNKDTSMYQIDVKSKNQLTNNSNQNIFIDSDALTIASTLNNDIQITEELLEANFISSNNSKKRTTSSVNSVALDQNKWPDSCITENIAKEEKELPILNTNNIQSINCDTKFSLKNQLMIKSESQIDIYNNDGRTEVHNDHDLKNIKNVNNIEISSNHAKDITSLKSIPLVSSLHIEDERNIQFISVLKSEERSECNVENLESKYKNINIVEVIESIESKSSSPEIVETPPKSWSPEIIDSGYPNSASAQDMTPEYDLPSIAQDHISESESPSIAEAPEVEMLEVIEVENGDLANNNRDDEGNNMIAAELNDLEDLQPLIEVLENDIENENDIYAVENDFPIWLLRILNMANPIDVEIHMRDHRELRFANGVADDARYINIERDEGFDSTSEENSDLENNEMRDNINENALNIENDNENASNSDSGSEQWITGDT</sequence>
<feature type="signal peptide" evidence="14">
    <location>
        <begin position="1"/>
        <end position="18"/>
    </location>
</feature>
<evidence type="ECO:0000256" key="8">
    <source>
        <dbReference type="ARBA" id="ARBA00022842"/>
    </source>
</evidence>